<gene>
    <name evidence="2" type="ORF">sr16668</name>
</gene>
<evidence type="ECO:0000256" key="1">
    <source>
        <dbReference type="SAM" id="MobiDB-lite"/>
    </source>
</evidence>
<evidence type="ECO:0000313" key="3">
    <source>
        <dbReference type="Proteomes" id="UP000008867"/>
    </source>
</evidence>
<protein>
    <submittedName>
        <fullName evidence="2">Uncharacterized protein</fullName>
    </submittedName>
</protein>
<feature type="compositionally biased region" description="Low complexity" evidence="1">
    <location>
        <begin position="14"/>
        <end position="62"/>
    </location>
</feature>
<dbReference type="HOGENOM" id="CLU_051899_0_0_1"/>
<organism evidence="2 3">
    <name type="scientific">Sporisorium reilianum (strain SRZ2)</name>
    <name type="common">Maize head smut fungus</name>
    <dbReference type="NCBI Taxonomy" id="999809"/>
    <lineage>
        <taxon>Eukaryota</taxon>
        <taxon>Fungi</taxon>
        <taxon>Dikarya</taxon>
        <taxon>Basidiomycota</taxon>
        <taxon>Ustilaginomycotina</taxon>
        <taxon>Ustilaginomycetes</taxon>
        <taxon>Ustilaginales</taxon>
        <taxon>Ustilaginaceae</taxon>
        <taxon>Sporisorium</taxon>
    </lineage>
</organism>
<dbReference type="eggNOG" id="ENOG502TAS3">
    <property type="taxonomic scope" value="Eukaryota"/>
</dbReference>
<dbReference type="EMBL" id="FQ311443">
    <property type="protein sequence ID" value="CBQ71320.1"/>
    <property type="molecule type" value="Genomic_DNA"/>
</dbReference>
<sequence length="433" mass="47671">MFLPRKLQKRSHAGRSASSAANQANQDVGQVKAEAGQQGAAAVSSSSACTPQVEASSSAPSKAEADKLDRLVEFLYMRLSPLSLAAHHTAHTHDDLYTALLHPPEQHDDRSTKPHTTHLARLRTLVPGLATRCPSIALLAHALETLAAGPAPNWYTLHHEQFVVEWSRDYMHTLSTRRDSAALAPLLVYVESMPPRIRTRTHAASYVNGLMQQATVEAVLEPSGVDRYVGRDGGGWMEEKWTSGRAFVVVSAREGVERLCSAYPWDVRRARAEPIRCLSWPAWVEMRELYRAVQHPAPPPDVTPPANHPWHRGTILLLPLPATHPLTLPPTPHTPLRLNTHLKPQLEQHVPESIAYIHASSTHEIAVRTAHAALAARLRTAFPQLTRMDAAAEDTYWSGLPDKTRAAARRRAQALDDTLANAQRRGETGPSCS</sequence>
<dbReference type="OrthoDB" id="2549635at2759"/>
<accession>E6ZVK2</accession>
<keyword evidence="3" id="KW-1185">Reference proteome</keyword>
<feature type="region of interest" description="Disordered" evidence="1">
    <location>
        <begin position="1"/>
        <end position="62"/>
    </location>
</feature>
<evidence type="ECO:0000313" key="2">
    <source>
        <dbReference type="EMBL" id="CBQ71320.1"/>
    </source>
</evidence>
<dbReference type="VEuPathDB" id="FungiDB:sr16668"/>
<name>E6ZVK2_SPORE</name>
<dbReference type="Proteomes" id="UP000008867">
    <property type="component" value="Chromosome 21"/>
</dbReference>
<dbReference type="AlphaFoldDB" id="E6ZVK2"/>
<proteinExistence type="predicted"/>
<feature type="compositionally biased region" description="Basic residues" evidence="1">
    <location>
        <begin position="1"/>
        <end position="13"/>
    </location>
</feature>
<reference evidence="2 3" key="1">
    <citation type="journal article" date="2010" name="Science">
        <title>Pathogenicity determinants in smut fungi revealed by genome comparison.</title>
        <authorList>
            <person name="Schirawski J."/>
            <person name="Mannhaupt G."/>
            <person name="Muench K."/>
            <person name="Brefort T."/>
            <person name="Schipper K."/>
            <person name="Doehlemann G."/>
            <person name="Di Stasio M."/>
            <person name="Roessel N."/>
            <person name="Mendoza-Mendoza A."/>
            <person name="Pester D."/>
            <person name="Mueller O."/>
            <person name="Winterberg B."/>
            <person name="Meyer E."/>
            <person name="Ghareeb H."/>
            <person name="Wollenberg T."/>
            <person name="Muensterkoetter M."/>
            <person name="Wong P."/>
            <person name="Walter M."/>
            <person name="Stukenbrock E."/>
            <person name="Gueldener U."/>
            <person name="Kahmann R."/>
        </authorList>
    </citation>
    <scope>NUCLEOTIDE SEQUENCE [LARGE SCALE GENOMIC DNA]</scope>
    <source>
        <strain evidence="3">SRZ2</strain>
    </source>
</reference>